<dbReference type="RefSeq" id="WP_071875578.1">
    <property type="nucleotide sequence ID" value="NZ_JBHSHF010000007.1"/>
</dbReference>
<dbReference type="InterPro" id="IPR001381">
    <property type="entry name" value="DHquinase_I"/>
</dbReference>
<dbReference type="GO" id="GO:0009423">
    <property type="term" value="P:chorismate biosynthetic process"/>
    <property type="evidence" value="ECO:0007669"/>
    <property type="project" value="UniProtKB-UniRule"/>
</dbReference>
<comment type="function">
    <text evidence="5">Involved in the third step of the chorismate pathway, which leads to the biosynthesis of aromatic amino acids. Catalyzes the cis-dehydration of 3-dehydroquinate (DHQ) and introduces the first double bond of the aromatic ring to yield 3-dehydroshikimate.</text>
</comment>
<dbReference type="Proteomes" id="UP000182149">
    <property type="component" value="Unassembled WGS sequence"/>
</dbReference>
<feature type="binding site" evidence="5">
    <location>
        <begin position="41"/>
        <end position="43"/>
    </location>
    <ligand>
        <name>3-dehydroquinate</name>
        <dbReference type="ChEBI" id="CHEBI:32364"/>
    </ligand>
</feature>
<evidence type="ECO:0000313" key="6">
    <source>
        <dbReference type="EMBL" id="OJG09272.1"/>
    </source>
</evidence>
<dbReference type="Gene3D" id="3.20.20.70">
    <property type="entry name" value="Aldolase class I"/>
    <property type="match status" value="1"/>
</dbReference>
<comment type="subunit">
    <text evidence="5">Homodimer.</text>
</comment>
<dbReference type="PANTHER" id="PTHR43699:SF1">
    <property type="entry name" value="3-DEHYDROQUINATE DEHYDRATASE"/>
    <property type="match status" value="1"/>
</dbReference>
<feature type="binding site" evidence="5">
    <location>
        <position position="226"/>
    </location>
    <ligand>
        <name>3-dehydroquinate</name>
        <dbReference type="ChEBI" id="CHEBI:32364"/>
    </ligand>
</feature>
<dbReference type="GO" id="GO:0008652">
    <property type="term" value="P:amino acid biosynthetic process"/>
    <property type="evidence" value="ECO:0007669"/>
    <property type="project" value="UniProtKB-KW"/>
</dbReference>
<evidence type="ECO:0000256" key="2">
    <source>
        <dbReference type="ARBA" id="ARBA00023141"/>
    </source>
</evidence>
<feature type="binding site" evidence="5">
    <location>
        <position position="230"/>
    </location>
    <ligand>
        <name>3-dehydroquinate</name>
        <dbReference type="ChEBI" id="CHEBI:32364"/>
    </ligand>
</feature>
<keyword evidence="7" id="KW-1185">Reference proteome</keyword>
<feature type="binding site" evidence="5">
    <location>
        <position position="207"/>
    </location>
    <ligand>
        <name>3-dehydroquinate</name>
        <dbReference type="ChEBI" id="CHEBI:32364"/>
    </ligand>
</feature>
<organism evidence="6 7">
    <name type="scientific">Enterococcus aquimarinus</name>
    <dbReference type="NCBI Taxonomy" id="328396"/>
    <lineage>
        <taxon>Bacteria</taxon>
        <taxon>Bacillati</taxon>
        <taxon>Bacillota</taxon>
        <taxon>Bacilli</taxon>
        <taxon>Lactobacillales</taxon>
        <taxon>Enterococcaceae</taxon>
        <taxon>Enterococcus</taxon>
    </lineage>
</organism>
<comment type="similarity">
    <text evidence="5">Belongs to the type-I 3-dehydroquinase family.</text>
</comment>
<dbReference type="GO" id="GO:0009073">
    <property type="term" value="P:aromatic amino acid family biosynthetic process"/>
    <property type="evidence" value="ECO:0007669"/>
    <property type="project" value="UniProtKB-KW"/>
</dbReference>
<keyword evidence="5" id="KW-0028">Amino-acid biosynthesis</keyword>
<proteinExistence type="inferred from homology"/>
<feature type="binding site" evidence="5">
    <location>
        <position position="77"/>
    </location>
    <ligand>
        <name>3-dehydroquinate</name>
        <dbReference type="ChEBI" id="CHEBI:32364"/>
    </ligand>
</feature>
<evidence type="ECO:0000256" key="5">
    <source>
        <dbReference type="HAMAP-Rule" id="MF_00214"/>
    </source>
</evidence>
<dbReference type="EC" id="4.2.1.10" evidence="5"/>
<evidence type="ECO:0000256" key="4">
    <source>
        <dbReference type="ARBA" id="ARBA00023270"/>
    </source>
</evidence>
<dbReference type="PANTHER" id="PTHR43699">
    <property type="entry name" value="3-DEHYDROQUINATE DEHYDRATASE"/>
    <property type="match status" value="1"/>
</dbReference>
<name>A0A1L8QP30_9ENTE</name>
<dbReference type="OrthoDB" id="9813659at2"/>
<protein>
    <recommendedName>
        <fullName evidence="5">3-dehydroquinate dehydratase</fullName>
        <shortName evidence="5">3-dehydroquinase</shortName>
        <ecNumber evidence="5">4.2.1.10</ecNumber>
    </recommendedName>
    <alternativeName>
        <fullName evidence="5">Type I DHQase</fullName>
    </alternativeName>
    <alternativeName>
        <fullName evidence="5">Type I dehydroquinase</fullName>
        <shortName evidence="5">DHQ1</shortName>
    </alternativeName>
</protein>
<comment type="pathway">
    <text evidence="5">Metabolic intermediate biosynthesis; chorismate biosynthesis; chorismate from D-erythrose 4-phosphate and phosphoenolpyruvate: step 3/7.</text>
</comment>
<gene>
    <name evidence="5" type="primary">aroD</name>
    <name evidence="6" type="ORF">RU93_GL000879</name>
</gene>
<comment type="catalytic activity">
    <reaction evidence="1 5">
        <text>3-dehydroquinate = 3-dehydroshikimate + H2O</text>
        <dbReference type="Rhea" id="RHEA:21096"/>
        <dbReference type="ChEBI" id="CHEBI:15377"/>
        <dbReference type="ChEBI" id="CHEBI:16630"/>
        <dbReference type="ChEBI" id="CHEBI:32364"/>
        <dbReference type="EC" id="4.2.1.10"/>
    </reaction>
</comment>
<feature type="binding site" evidence="5">
    <location>
        <position position="16"/>
    </location>
    <ligand>
        <name>3-dehydroquinate</name>
        <dbReference type="ChEBI" id="CHEBI:32364"/>
    </ligand>
</feature>
<dbReference type="GO" id="GO:0003855">
    <property type="term" value="F:3-dehydroquinate dehydratase activity"/>
    <property type="evidence" value="ECO:0007669"/>
    <property type="project" value="UniProtKB-UniRule"/>
</dbReference>
<dbReference type="InterPro" id="IPR013785">
    <property type="entry name" value="Aldolase_TIM"/>
</dbReference>
<dbReference type="STRING" id="328396.RU93_GL000879"/>
<dbReference type="GO" id="GO:0046279">
    <property type="term" value="P:3,4-dihydroxybenzoate biosynthetic process"/>
    <property type="evidence" value="ECO:0007669"/>
    <property type="project" value="TreeGrafter"/>
</dbReference>
<dbReference type="EMBL" id="JXKD01000018">
    <property type="protein sequence ID" value="OJG09272.1"/>
    <property type="molecule type" value="Genomic_DNA"/>
</dbReference>
<evidence type="ECO:0000256" key="3">
    <source>
        <dbReference type="ARBA" id="ARBA00023239"/>
    </source>
</evidence>
<dbReference type="AlphaFoldDB" id="A0A1L8QP30"/>
<feature type="active site" description="Schiff-base intermediate with substrate" evidence="5">
    <location>
        <position position="165"/>
    </location>
</feature>
<accession>A0A1L8QP30</accession>
<dbReference type="FunFam" id="3.20.20.70:FF:000047">
    <property type="entry name" value="3-dehydroquinate dehydratase"/>
    <property type="match status" value="1"/>
</dbReference>
<dbReference type="CDD" id="cd00502">
    <property type="entry name" value="DHQase_I"/>
    <property type="match status" value="1"/>
</dbReference>
<evidence type="ECO:0000256" key="1">
    <source>
        <dbReference type="ARBA" id="ARBA00001864"/>
    </source>
</evidence>
<dbReference type="UniPathway" id="UPA00053">
    <property type="reaction ID" value="UER00086"/>
</dbReference>
<dbReference type="SUPFAM" id="SSF51569">
    <property type="entry name" value="Aldolase"/>
    <property type="match status" value="1"/>
</dbReference>
<dbReference type="NCBIfam" id="TIGR01093">
    <property type="entry name" value="aroD"/>
    <property type="match status" value="1"/>
</dbReference>
<keyword evidence="3 5" id="KW-0456">Lyase</keyword>
<comment type="caution">
    <text evidence="6">The sequence shown here is derived from an EMBL/GenBank/DDBJ whole genome shotgun (WGS) entry which is preliminary data.</text>
</comment>
<sequence>MKRLEQINGKPKICVSLTATNQEALLQQVELINQSPVDVVEWRVDYFEESDDLEKVCATLAAIKAQLVDQLLLFTFRTLEEGGEKAISLAAYKTLYQTIAPTGMVDMVDIELKRIEFLGRFLIQEMKAASIIVIISSHDFEKTPDDATLIFQIGVMNQMGADIGKIATMPQDLNDVLRLMGLITKARGFNQLPLITMSMGELGKISRVSGAVTGSVLTFGAIGEASAPGQIPVEQLAQTLEILAYS</sequence>
<feature type="active site" description="Proton donor/acceptor" evidence="5">
    <location>
        <position position="138"/>
    </location>
</feature>
<keyword evidence="4 5" id="KW-0704">Schiff base</keyword>
<evidence type="ECO:0000313" key="7">
    <source>
        <dbReference type="Proteomes" id="UP000182149"/>
    </source>
</evidence>
<dbReference type="Pfam" id="PF01487">
    <property type="entry name" value="DHquinase_I"/>
    <property type="match status" value="1"/>
</dbReference>
<dbReference type="HAMAP" id="MF_00214">
    <property type="entry name" value="AroD"/>
    <property type="match status" value="1"/>
</dbReference>
<keyword evidence="2 5" id="KW-0057">Aromatic amino acid biosynthesis</keyword>
<reference evidence="6 7" key="1">
    <citation type="submission" date="2014-12" db="EMBL/GenBank/DDBJ databases">
        <title>Draft genome sequences of 29 type strains of Enterococci.</title>
        <authorList>
            <person name="Zhong Z."/>
            <person name="Sun Z."/>
            <person name="Liu W."/>
            <person name="Zhang W."/>
            <person name="Zhang H."/>
        </authorList>
    </citation>
    <scope>NUCLEOTIDE SEQUENCE [LARGE SCALE GENOMIC DNA]</scope>
    <source>
        <strain evidence="6 7">DSM 17690</strain>
    </source>
</reference>
<dbReference type="InterPro" id="IPR050146">
    <property type="entry name" value="Type-I_3-dehydroquinase"/>
</dbReference>